<dbReference type="HAMAP" id="MF_00219">
    <property type="entry name" value="PyrC_classII"/>
    <property type="match status" value="1"/>
</dbReference>
<evidence type="ECO:0000256" key="1">
    <source>
        <dbReference type="ARBA" id="ARBA00002368"/>
    </source>
</evidence>
<dbReference type="Proteomes" id="UP001560019">
    <property type="component" value="Unassembled WGS sequence"/>
</dbReference>
<feature type="binding site" evidence="9">
    <location>
        <begin position="62"/>
        <end position="64"/>
    </location>
    <ligand>
        <name>substrate</name>
    </ligand>
</feature>
<keyword evidence="14" id="KW-1185">Reference proteome</keyword>
<evidence type="ECO:0000256" key="4">
    <source>
        <dbReference type="ARBA" id="ARBA00012860"/>
    </source>
</evidence>
<dbReference type="PIRSF" id="PIRSF001237">
    <property type="entry name" value="DHOdimr"/>
    <property type="match status" value="1"/>
</dbReference>
<dbReference type="EMBL" id="JBEHHI010000002">
    <property type="protein sequence ID" value="MEX5729227.1"/>
    <property type="molecule type" value="Genomic_DNA"/>
</dbReference>
<evidence type="ECO:0000256" key="10">
    <source>
        <dbReference type="RuleBase" id="RU003440"/>
    </source>
</evidence>
<protein>
    <recommendedName>
        <fullName evidence="4 9">Dihydroorotase</fullName>
        <shortName evidence="9">DHOase</shortName>
        <ecNumber evidence="4 9">3.5.2.3</ecNumber>
    </recommendedName>
</protein>
<feature type="region of interest" description="Disordered" evidence="11">
    <location>
        <begin position="1"/>
        <end position="38"/>
    </location>
</feature>
<name>A0ABV3XV65_9RHOB</name>
<dbReference type="PANTHER" id="PTHR43137">
    <property type="entry name" value="DIHYDROOROTASE"/>
    <property type="match status" value="1"/>
</dbReference>
<evidence type="ECO:0000256" key="9">
    <source>
        <dbReference type="HAMAP-Rule" id="MF_00219"/>
    </source>
</evidence>
<comment type="function">
    <text evidence="1 9">Catalyzes the reversible cyclization of carbamoyl aspartate to dihydroorotate.</text>
</comment>
<feature type="active site" evidence="9">
    <location>
        <position position="294"/>
    </location>
</feature>
<feature type="binding site" description="via carbamate group" evidence="9">
    <location>
        <position position="146"/>
    </location>
    <ligand>
        <name>Zn(2+)</name>
        <dbReference type="ChEBI" id="CHEBI:29105"/>
        <label>2</label>
    </ligand>
</feature>
<dbReference type="InterPro" id="IPR002195">
    <property type="entry name" value="Dihydroorotase_CS"/>
</dbReference>
<accession>A0ABV3XV65</accession>
<evidence type="ECO:0000259" key="12">
    <source>
        <dbReference type="Pfam" id="PF01979"/>
    </source>
</evidence>
<comment type="catalytic activity">
    <reaction evidence="9 10">
        <text>(S)-dihydroorotate + H2O = N-carbamoyl-L-aspartate + H(+)</text>
        <dbReference type="Rhea" id="RHEA:24296"/>
        <dbReference type="ChEBI" id="CHEBI:15377"/>
        <dbReference type="ChEBI" id="CHEBI:15378"/>
        <dbReference type="ChEBI" id="CHEBI:30864"/>
        <dbReference type="ChEBI" id="CHEBI:32814"/>
        <dbReference type="EC" id="3.5.2.3"/>
    </reaction>
</comment>
<keyword evidence="6 9" id="KW-0378">Hydrolase</keyword>
<evidence type="ECO:0000313" key="13">
    <source>
        <dbReference type="EMBL" id="MEX5729227.1"/>
    </source>
</evidence>
<feature type="binding site" evidence="9">
    <location>
        <position position="294"/>
    </location>
    <ligand>
        <name>Zn(2+)</name>
        <dbReference type="ChEBI" id="CHEBI:29105"/>
        <label>1</label>
    </ligand>
</feature>
<dbReference type="PANTHER" id="PTHR43137:SF1">
    <property type="entry name" value="DIHYDROOROTASE"/>
    <property type="match status" value="1"/>
</dbReference>
<dbReference type="PROSITE" id="PS00482">
    <property type="entry name" value="DIHYDROOROTASE_1"/>
    <property type="match status" value="1"/>
</dbReference>
<comment type="similarity">
    <text evidence="3 9 10">Belongs to the metallo-dependent hydrolases superfamily. DHOase family. Class II DHOase subfamily.</text>
</comment>
<proteinExistence type="inferred from homology"/>
<comment type="subunit">
    <text evidence="9">Homodimer.</text>
</comment>
<organism evidence="13 14">
    <name type="scientific">Rhodovulum iodosum</name>
    <dbReference type="NCBI Taxonomy" id="68291"/>
    <lineage>
        <taxon>Bacteria</taxon>
        <taxon>Pseudomonadati</taxon>
        <taxon>Pseudomonadota</taxon>
        <taxon>Alphaproteobacteria</taxon>
        <taxon>Rhodobacterales</taxon>
        <taxon>Paracoccaceae</taxon>
        <taxon>Rhodovulum</taxon>
    </lineage>
</organism>
<feature type="binding site" evidence="9">
    <location>
        <position position="183"/>
    </location>
    <ligand>
        <name>Zn(2+)</name>
        <dbReference type="ChEBI" id="CHEBI:29105"/>
        <label>2</label>
    </ligand>
</feature>
<comment type="cofactor">
    <cofactor evidence="9 10">
        <name>Zn(2+)</name>
        <dbReference type="ChEBI" id="CHEBI:29105"/>
    </cofactor>
    <text evidence="9 10">Binds 2 Zn(2+) ions per subunit.</text>
</comment>
<feature type="binding site" evidence="9">
    <location>
        <position position="60"/>
    </location>
    <ligand>
        <name>Zn(2+)</name>
        <dbReference type="ChEBI" id="CHEBI:29105"/>
        <label>1</label>
    </ligand>
</feature>
<dbReference type="PROSITE" id="PS00483">
    <property type="entry name" value="DIHYDROOROTASE_2"/>
    <property type="match status" value="1"/>
</dbReference>
<evidence type="ECO:0000256" key="7">
    <source>
        <dbReference type="ARBA" id="ARBA00022833"/>
    </source>
</evidence>
<feature type="modified residue" description="N6-carboxylysine" evidence="9">
    <location>
        <position position="146"/>
    </location>
</feature>
<feature type="binding site" evidence="9">
    <location>
        <position position="62"/>
    </location>
    <ligand>
        <name>Zn(2+)</name>
        <dbReference type="ChEBI" id="CHEBI:29105"/>
        <label>1</label>
    </ligand>
</feature>
<feature type="binding site" evidence="9">
    <location>
        <position position="88"/>
    </location>
    <ligand>
        <name>substrate</name>
    </ligand>
</feature>
<evidence type="ECO:0000313" key="14">
    <source>
        <dbReference type="Proteomes" id="UP001560019"/>
    </source>
</evidence>
<evidence type="ECO:0000256" key="3">
    <source>
        <dbReference type="ARBA" id="ARBA00005631"/>
    </source>
</evidence>
<keyword evidence="5 9" id="KW-0479">Metal-binding</keyword>
<dbReference type="Pfam" id="PF01979">
    <property type="entry name" value="Amidohydro_1"/>
    <property type="match status" value="1"/>
</dbReference>
<feature type="binding site" evidence="9">
    <location>
        <position position="266"/>
    </location>
    <ligand>
        <name>substrate</name>
    </ligand>
</feature>
<dbReference type="InterPro" id="IPR006680">
    <property type="entry name" value="Amidohydro-rel"/>
</dbReference>
<keyword evidence="7 9" id="KW-0862">Zinc</keyword>
<comment type="pathway">
    <text evidence="2 9 10">Pyrimidine metabolism; UMP biosynthesis via de novo pathway; (S)-dihydroorotate from bicarbonate: step 3/3.</text>
</comment>
<feature type="domain" description="Amidohydrolase-related" evidence="12">
    <location>
        <begin position="58"/>
        <end position="353"/>
    </location>
</feature>
<keyword evidence="8 9" id="KW-0665">Pyrimidine biosynthesis</keyword>
<dbReference type="SUPFAM" id="SSF51556">
    <property type="entry name" value="Metallo-dependent hydrolases"/>
    <property type="match status" value="1"/>
</dbReference>
<evidence type="ECO:0000256" key="5">
    <source>
        <dbReference type="ARBA" id="ARBA00022723"/>
    </source>
</evidence>
<feature type="binding site" description="via carbamate group" evidence="9">
    <location>
        <position position="146"/>
    </location>
    <ligand>
        <name>Zn(2+)</name>
        <dbReference type="ChEBI" id="CHEBI:29105"/>
        <label>1</label>
    </ligand>
</feature>
<dbReference type="EC" id="3.5.2.3" evidence="4 9"/>
<feature type="binding site" evidence="9">
    <location>
        <position position="298"/>
    </location>
    <ligand>
        <name>substrate</name>
    </ligand>
</feature>
<feature type="binding site" evidence="9">
    <location>
        <position position="310"/>
    </location>
    <ligand>
        <name>substrate</name>
    </ligand>
</feature>
<dbReference type="InterPro" id="IPR032466">
    <property type="entry name" value="Metal_Hydrolase"/>
</dbReference>
<comment type="caution">
    <text evidence="13">The sequence shown here is derived from an EMBL/GenBank/DDBJ whole genome shotgun (WGS) entry which is preliminary data.</text>
</comment>
<evidence type="ECO:0000256" key="11">
    <source>
        <dbReference type="SAM" id="MobiDB-lite"/>
    </source>
</evidence>
<evidence type="ECO:0000256" key="2">
    <source>
        <dbReference type="ARBA" id="ARBA00004880"/>
    </source>
</evidence>
<dbReference type="NCBIfam" id="TIGR00856">
    <property type="entry name" value="pyrC_dimer"/>
    <property type="match status" value="1"/>
</dbReference>
<dbReference type="CDD" id="cd01294">
    <property type="entry name" value="DHOase"/>
    <property type="match status" value="1"/>
</dbReference>
<gene>
    <name evidence="9" type="primary">pyrC</name>
    <name evidence="13" type="ORF">Ga0609869_002580</name>
</gene>
<evidence type="ECO:0000256" key="8">
    <source>
        <dbReference type="ARBA" id="ARBA00022975"/>
    </source>
</evidence>
<feature type="binding site" evidence="9">
    <location>
        <position position="183"/>
    </location>
    <ligand>
        <name>substrate</name>
    </ligand>
</feature>
<sequence>MRLLPTRESLPADRRAEAGGMVRTAATRRRRETAGKRGADCVTAQPMTERLTIRRPDDWHLHLRDGAMLQGVLPETARHFARAIVMPNLVPPVVTGKDAAAYRDRILAAMPAGTDFTPLMTLYLTEKTDPADVAAAHARGLVTAVKLYPAGATTNSDSGVTDFDKVRGVLEKMAEIGCPLCVHGEVTDPEVDIFDREAVFIDRVLDPIRLATPGLKVVMEHLTTADGVDYVKASDSGLGATITTHHLIITRNHILVGGIKPHYYCLPVAKRARHRDALVAAATSGDARFFLGTDSAPHTDPNKESACGCAGVFSATNTLSCLAEVFERADALDKLEAFVSLNGPAFYGLAPNTATLTLAKGDSVDYPARIDTGDGPVTVFDPGFPLHWRVEP</sequence>
<feature type="binding site" evidence="9">
    <location>
        <position position="221"/>
    </location>
    <ligand>
        <name>Zn(2+)</name>
        <dbReference type="ChEBI" id="CHEBI:29105"/>
        <label>2</label>
    </ligand>
</feature>
<evidence type="ECO:0000256" key="6">
    <source>
        <dbReference type="ARBA" id="ARBA00022801"/>
    </source>
</evidence>
<dbReference type="InterPro" id="IPR004721">
    <property type="entry name" value="DHOdimr"/>
</dbReference>
<dbReference type="Gene3D" id="3.20.20.140">
    <property type="entry name" value="Metal-dependent hydrolases"/>
    <property type="match status" value="1"/>
</dbReference>
<reference evidence="13 14" key="1">
    <citation type="submission" date="2024-06" db="EMBL/GenBank/DDBJ databases">
        <title>Genome of Rhodovulum iodosum, a marine photoferrotroph.</title>
        <authorList>
            <person name="Bianchini G."/>
            <person name="Nikeleit V."/>
            <person name="Kappler A."/>
            <person name="Bryce C."/>
            <person name="Sanchez-Baracaldo P."/>
        </authorList>
    </citation>
    <scope>NUCLEOTIDE SEQUENCE [LARGE SCALE GENOMIC DNA]</scope>
    <source>
        <strain evidence="13 14">UT/N1</strain>
    </source>
</reference>